<name>A0A4U1J440_9BACT</name>
<dbReference type="AlphaFoldDB" id="A0A4U1J440"/>
<proteinExistence type="predicted"/>
<reference evidence="1 2" key="1">
    <citation type="submission" date="2019-04" db="EMBL/GenBank/DDBJ databases">
        <authorList>
            <person name="Li Y."/>
            <person name="Wang J."/>
        </authorList>
    </citation>
    <scope>NUCLEOTIDE SEQUENCE [LARGE SCALE GENOMIC DNA]</scope>
    <source>
        <strain evidence="1 2">DSM 14668</strain>
    </source>
</reference>
<accession>A0A4U1J440</accession>
<dbReference type="Pfam" id="PF01744">
    <property type="entry name" value="GLTT"/>
    <property type="match status" value="1"/>
</dbReference>
<sequence length="147" mass="14518">MPTSLFTSACACASPGLVSPGFVSPGVSPGLVSPGFVSPGLVSPGFVSPGLSSPGLASPGLVSPSLVFAGSVVLVCSARCRASFSSSCFRTCADSARSGGSDATYCLYALMACSRLPASACARAMLKRTFGCGRISCARSSSLMPSG</sequence>
<protein>
    <submittedName>
        <fullName evidence="1">Uncharacterized protein</fullName>
    </submittedName>
</protein>
<organism evidence="1 2">
    <name type="scientific">Polyangium fumosum</name>
    <dbReference type="NCBI Taxonomy" id="889272"/>
    <lineage>
        <taxon>Bacteria</taxon>
        <taxon>Pseudomonadati</taxon>
        <taxon>Myxococcota</taxon>
        <taxon>Polyangia</taxon>
        <taxon>Polyangiales</taxon>
        <taxon>Polyangiaceae</taxon>
        <taxon>Polyangium</taxon>
    </lineage>
</organism>
<evidence type="ECO:0000313" key="2">
    <source>
        <dbReference type="Proteomes" id="UP000309215"/>
    </source>
</evidence>
<gene>
    <name evidence="1" type="ORF">E8A74_29930</name>
</gene>
<keyword evidence="2" id="KW-1185">Reference proteome</keyword>
<evidence type="ECO:0000313" key="1">
    <source>
        <dbReference type="EMBL" id="TKD01808.1"/>
    </source>
</evidence>
<dbReference type="Proteomes" id="UP000309215">
    <property type="component" value="Unassembled WGS sequence"/>
</dbReference>
<dbReference type="InterPro" id="IPR008164">
    <property type="entry name" value="XGLTT_rpt"/>
</dbReference>
<dbReference type="EMBL" id="SSMQ01000037">
    <property type="protein sequence ID" value="TKD01808.1"/>
    <property type="molecule type" value="Genomic_DNA"/>
</dbReference>
<comment type="caution">
    <text evidence="1">The sequence shown here is derived from an EMBL/GenBank/DDBJ whole genome shotgun (WGS) entry which is preliminary data.</text>
</comment>